<dbReference type="GO" id="GO:0005506">
    <property type="term" value="F:iron ion binding"/>
    <property type="evidence" value="ECO:0007669"/>
    <property type="project" value="InterPro"/>
</dbReference>
<dbReference type="PANTHER" id="PTHR46300">
    <property type="entry name" value="P450, PUTATIVE (EUROFUNG)-RELATED-RELATED"/>
    <property type="match status" value="1"/>
</dbReference>
<comment type="similarity">
    <text evidence="4 14">Belongs to the cytochrome P450 family.</text>
</comment>
<keyword evidence="8" id="KW-1133">Transmembrane helix</keyword>
<dbReference type="InterPro" id="IPR002401">
    <property type="entry name" value="Cyt_P450_E_grp-I"/>
</dbReference>
<evidence type="ECO:0000313" key="15">
    <source>
        <dbReference type="EMBL" id="EMD37283.1"/>
    </source>
</evidence>
<dbReference type="SUPFAM" id="SSF48264">
    <property type="entry name" value="Cytochrome P450"/>
    <property type="match status" value="1"/>
</dbReference>
<dbReference type="InterPro" id="IPR036396">
    <property type="entry name" value="Cyt_P450_sf"/>
</dbReference>
<evidence type="ECO:0000256" key="1">
    <source>
        <dbReference type="ARBA" id="ARBA00001971"/>
    </source>
</evidence>
<dbReference type="EMBL" id="KB445796">
    <property type="protein sequence ID" value="EMD37283.1"/>
    <property type="molecule type" value="Genomic_DNA"/>
</dbReference>
<keyword evidence="11 14" id="KW-0503">Monooxygenase</keyword>
<evidence type="ECO:0000256" key="5">
    <source>
        <dbReference type="ARBA" id="ARBA00022617"/>
    </source>
</evidence>
<dbReference type="Gene3D" id="1.10.630.10">
    <property type="entry name" value="Cytochrome P450"/>
    <property type="match status" value="1"/>
</dbReference>
<dbReference type="PROSITE" id="PS00086">
    <property type="entry name" value="CYTOCHROME_P450"/>
    <property type="match status" value="1"/>
</dbReference>
<keyword evidence="12" id="KW-0472">Membrane</keyword>
<evidence type="ECO:0000313" key="16">
    <source>
        <dbReference type="Proteomes" id="UP000016930"/>
    </source>
</evidence>
<dbReference type="InterPro" id="IPR001128">
    <property type="entry name" value="Cyt_P450"/>
</dbReference>
<organism evidence="15 16">
    <name type="scientific">Ceriporiopsis subvermispora (strain B)</name>
    <name type="common">White-rot fungus</name>
    <name type="synonym">Gelatoporia subvermispora</name>
    <dbReference type="NCBI Taxonomy" id="914234"/>
    <lineage>
        <taxon>Eukaryota</taxon>
        <taxon>Fungi</taxon>
        <taxon>Dikarya</taxon>
        <taxon>Basidiomycota</taxon>
        <taxon>Agaricomycotina</taxon>
        <taxon>Agaricomycetes</taxon>
        <taxon>Polyporales</taxon>
        <taxon>Gelatoporiaceae</taxon>
        <taxon>Gelatoporia</taxon>
    </lineage>
</organism>
<dbReference type="PRINTS" id="PR00385">
    <property type="entry name" value="P450"/>
</dbReference>
<dbReference type="Proteomes" id="UP000016930">
    <property type="component" value="Unassembled WGS sequence"/>
</dbReference>
<dbReference type="CDD" id="cd11065">
    <property type="entry name" value="CYP64-like"/>
    <property type="match status" value="1"/>
</dbReference>
<evidence type="ECO:0000256" key="4">
    <source>
        <dbReference type="ARBA" id="ARBA00010617"/>
    </source>
</evidence>
<dbReference type="GO" id="GO:0020037">
    <property type="term" value="F:heme binding"/>
    <property type="evidence" value="ECO:0007669"/>
    <property type="project" value="InterPro"/>
</dbReference>
<dbReference type="GO" id="GO:0004497">
    <property type="term" value="F:monooxygenase activity"/>
    <property type="evidence" value="ECO:0007669"/>
    <property type="project" value="UniProtKB-KW"/>
</dbReference>
<comment type="cofactor">
    <cofactor evidence="1 13">
        <name>heme</name>
        <dbReference type="ChEBI" id="CHEBI:30413"/>
    </cofactor>
</comment>
<evidence type="ECO:0000256" key="9">
    <source>
        <dbReference type="ARBA" id="ARBA00023002"/>
    </source>
</evidence>
<dbReference type="Pfam" id="PF00067">
    <property type="entry name" value="p450"/>
    <property type="match status" value="1"/>
</dbReference>
<feature type="binding site" description="axial binding residue" evidence="13">
    <location>
        <position position="259"/>
    </location>
    <ligand>
        <name>heme</name>
        <dbReference type="ChEBI" id="CHEBI:30413"/>
    </ligand>
    <ligandPart>
        <name>Fe</name>
        <dbReference type="ChEBI" id="CHEBI:18248"/>
    </ligandPart>
</feature>
<keyword evidence="7 13" id="KW-0479">Metal-binding</keyword>
<evidence type="ECO:0000256" key="3">
    <source>
        <dbReference type="ARBA" id="ARBA00005179"/>
    </source>
</evidence>
<accession>M2QJR6</accession>
<dbReference type="STRING" id="914234.M2QJR6"/>
<evidence type="ECO:0000256" key="13">
    <source>
        <dbReference type="PIRSR" id="PIRSR602401-1"/>
    </source>
</evidence>
<dbReference type="InterPro" id="IPR050364">
    <property type="entry name" value="Cytochrome_P450_fung"/>
</dbReference>
<evidence type="ECO:0000256" key="14">
    <source>
        <dbReference type="RuleBase" id="RU000461"/>
    </source>
</evidence>
<evidence type="ECO:0008006" key="17">
    <source>
        <dbReference type="Google" id="ProtNLM"/>
    </source>
</evidence>
<keyword evidence="10 13" id="KW-0408">Iron</keyword>
<evidence type="ECO:0000256" key="10">
    <source>
        <dbReference type="ARBA" id="ARBA00023004"/>
    </source>
</evidence>
<evidence type="ECO:0000256" key="8">
    <source>
        <dbReference type="ARBA" id="ARBA00022989"/>
    </source>
</evidence>
<reference evidence="15 16" key="1">
    <citation type="journal article" date="2012" name="Proc. Natl. Acad. Sci. U.S.A.">
        <title>Comparative genomics of Ceriporiopsis subvermispora and Phanerochaete chrysosporium provide insight into selective ligninolysis.</title>
        <authorList>
            <person name="Fernandez-Fueyo E."/>
            <person name="Ruiz-Duenas F.J."/>
            <person name="Ferreira P."/>
            <person name="Floudas D."/>
            <person name="Hibbett D.S."/>
            <person name="Canessa P."/>
            <person name="Larrondo L.F."/>
            <person name="James T.Y."/>
            <person name="Seelenfreund D."/>
            <person name="Lobos S."/>
            <person name="Polanco R."/>
            <person name="Tello M."/>
            <person name="Honda Y."/>
            <person name="Watanabe T."/>
            <person name="Watanabe T."/>
            <person name="Ryu J.S."/>
            <person name="Kubicek C.P."/>
            <person name="Schmoll M."/>
            <person name="Gaskell J."/>
            <person name="Hammel K.E."/>
            <person name="St John F.J."/>
            <person name="Vanden Wymelenberg A."/>
            <person name="Sabat G."/>
            <person name="Splinter BonDurant S."/>
            <person name="Syed K."/>
            <person name="Yadav J.S."/>
            <person name="Doddapaneni H."/>
            <person name="Subramanian V."/>
            <person name="Lavin J.L."/>
            <person name="Oguiza J.A."/>
            <person name="Perez G."/>
            <person name="Pisabarro A.G."/>
            <person name="Ramirez L."/>
            <person name="Santoyo F."/>
            <person name="Master E."/>
            <person name="Coutinho P.M."/>
            <person name="Henrissat B."/>
            <person name="Lombard V."/>
            <person name="Magnuson J.K."/>
            <person name="Kuees U."/>
            <person name="Hori C."/>
            <person name="Igarashi K."/>
            <person name="Samejima M."/>
            <person name="Held B.W."/>
            <person name="Barry K.W."/>
            <person name="LaButti K.M."/>
            <person name="Lapidus A."/>
            <person name="Lindquist E.A."/>
            <person name="Lucas S.M."/>
            <person name="Riley R."/>
            <person name="Salamov A.A."/>
            <person name="Hoffmeister D."/>
            <person name="Schwenk D."/>
            <person name="Hadar Y."/>
            <person name="Yarden O."/>
            <person name="de Vries R.P."/>
            <person name="Wiebenga A."/>
            <person name="Stenlid J."/>
            <person name="Eastwood D."/>
            <person name="Grigoriev I.V."/>
            <person name="Berka R.M."/>
            <person name="Blanchette R.A."/>
            <person name="Kersten P."/>
            <person name="Martinez A.T."/>
            <person name="Vicuna R."/>
            <person name="Cullen D."/>
        </authorList>
    </citation>
    <scope>NUCLEOTIDE SEQUENCE [LARGE SCALE GENOMIC DNA]</scope>
    <source>
        <strain evidence="15 16">B</strain>
    </source>
</reference>
<keyword evidence="5 13" id="KW-0349">Heme</keyword>
<comment type="pathway">
    <text evidence="3">Secondary metabolite biosynthesis.</text>
</comment>
<keyword evidence="9 14" id="KW-0560">Oxidoreductase</keyword>
<evidence type="ECO:0000256" key="12">
    <source>
        <dbReference type="ARBA" id="ARBA00023136"/>
    </source>
</evidence>
<proteinExistence type="inferred from homology"/>
<keyword evidence="16" id="KW-1185">Reference proteome</keyword>
<sequence>MRVAYGIDAQADDDPYIHLAEHTLHGLSKVSTFGAYLVDIWPILKHIPGWVPGAGFKKEAAEFSKSLNTLLNTPYDELHRRMLEGETPDCAAPSLLETFGKGANTELVIKRTLAMMYIGGADTTVSTLSSFFLAMTLYPEVQTKAQHELDAVLGGQRLPKFSDQASLPYVTAIMKESLRWKPVVSLNFPHRSTQDDVYRGYHIPEGSLVCSNDWAMMHDESVYPNPSCFNPDRFMKDGGLSAEVEDPATIAFGFGRRICPGRFMAQDMLWIAIASTLATITISKEVNATGEEVMPETRNLPGFLSHPRPFKCTIKPRPSSVALIEESS</sequence>
<protein>
    <recommendedName>
        <fullName evidence="17">Cytochrome P450</fullName>
    </recommendedName>
</protein>
<dbReference type="PRINTS" id="PR00463">
    <property type="entry name" value="EP450I"/>
</dbReference>
<dbReference type="PANTHER" id="PTHR46300:SF7">
    <property type="entry name" value="P450, PUTATIVE (EUROFUNG)-RELATED"/>
    <property type="match status" value="1"/>
</dbReference>
<name>M2QJR6_CERS8</name>
<gene>
    <name evidence="15" type="ORF">CERSUDRAFT_83037</name>
</gene>
<dbReference type="HOGENOM" id="CLU_001570_2_0_1"/>
<dbReference type="GO" id="GO:0016705">
    <property type="term" value="F:oxidoreductase activity, acting on paired donors, with incorporation or reduction of molecular oxygen"/>
    <property type="evidence" value="ECO:0007669"/>
    <property type="project" value="InterPro"/>
</dbReference>
<comment type="subcellular location">
    <subcellularLocation>
        <location evidence="2">Membrane</location>
        <topology evidence="2">Single-pass membrane protein</topology>
    </subcellularLocation>
</comment>
<evidence type="ECO:0000256" key="11">
    <source>
        <dbReference type="ARBA" id="ARBA00023033"/>
    </source>
</evidence>
<evidence type="ECO:0000256" key="7">
    <source>
        <dbReference type="ARBA" id="ARBA00022723"/>
    </source>
</evidence>
<dbReference type="AlphaFoldDB" id="M2QJR6"/>
<evidence type="ECO:0000256" key="2">
    <source>
        <dbReference type="ARBA" id="ARBA00004167"/>
    </source>
</evidence>
<dbReference type="GO" id="GO:0016020">
    <property type="term" value="C:membrane"/>
    <property type="evidence" value="ECO:0007669"/>
    <property type="project" value="UniProtKB-SubCell"/>
</dbReference>
<dbReference type="InterPro" id="IPR017972">
    <property type="entry name" value="Cyt_P450_CS"/>
</dbReference>
<dbReference type="OrthoDB" id="2789670at2759"/>
<keyword evidence="6" id="KW-0812">Transmembrane</keyword>
<evidence type="ECO:0000256" key="6">
    <source>
        <dbReference type="ARBA" id="ARBA00022692"/>
    </source>
</evidence>